<accession>A0ABN7RT72</accession>
<reference evidence="1 2" key="1">
    <citation type="submission" date="2021-04" db="EMBL/GenBank/DDBJ databases">
        <authorList>
            <person name="Bliznina A."/>
        </authorList>
    </citation>
    <scope>NUCLEOTIDE SEQUENCE [LARGE SCALE GENOMIC DNA]</scope>
</reference>
<dbReference type="Proteomes" id="UP001158576">
    <property type="component" value="Chromosome PAR"/>
</dbReference>
<keyword evidence="2" id="KW-1185">Reference proteome</keyword>
<dbReference type="EMBL" id="OU015568">
    <property type="protein sequence ID" value="CAG5082339.1"/>
    <property type="molecule type" value="Genomic_DNA"/>
</dbReference>
<proteinExistence type="predicted"/>
<name>A0ABN7RT72_OIKDI</name>
<dbReference type="InterPro" id="IPR011990">
    <property type="entry name" value="TPR-like_helical_dom_sf"/>
</dbReference>
<evidence type="ECO:0000313" key="1">
    <source>
        <dbReference type="EMBL" id="CAG5082339.1"/>
    </source>
</evidence>
<dbReference type="InterPro" id="IPR006597">
    <property type="entry name" value="Sel1-like"/>
</dbReference>
<dbReference type="PANTHER" id="PTHR44444:SF6">
    <property type="entry name" value="LAMININ G DOMAIN-CONTAINING PROTEIN"/>
    <property type="match status" value="1"/>
</dbReference>
<evidence type="ECO:0000313" key="2">
    <source>
        <dbReference type="Proteomes" id="UP001158576"/>
    </source>
</evidence>
<dbReference type="InterPro" id="IPR027417">
    <property type="entry name" value="P-loop_NTPase"/>
</dbReference>
<organism evidence="1 2">
    <name type="scientific">Oikopleura dioica</name>
    <name type="common">Tunicate</name>
    <dbReference type="NCBI Taxonomy" id="34765"/>
    <lineage>
        <taxon>Eukaryota</taxon>
        <taxon>Metazoa</taxon>
        <taxon>Chordata</taxon>
        <taxon>Tunicata</taxon>
        <taxon>Appendicularia</taxon>
        <taxon>Copelata</taxon>
        <taxon>Oikopleuridae</taxon>
        <taxon>Oikopleura</taxon>
    </lineage>
</organism>
<dbReference type="SMART" id="SM00671">
    <property type="entry name" value="SEL1"/>
    <property type="match status" value="5"/>
</dbReference>
<gene>
    <name evidence="1" type="ORF">OKIOD_LOCUS1657</name>
</gene>
<dbReference type="PANTHER" id="PTHR44444">
    <property type="entry name" value="PROTEIN SEL-1 HOMOLOG 3"/>
    <property type="match status" value="1"/>
</dbReference>
<dbReference type="SUPFAM" id="SSF81901">
    <property type="entry name" value="HCP-like"/>
    <property type="match status" value="1"/>
</dbReference>
<dbReference type="Pfam" id="PF08238">
    <property type="entry name" value="Sel1"/>
    <property type="match status" value="3"/>
</dbReference>
<dbReference type="Gene3D" id="3.40.50.300">
    <property type="entry name" value="P-loop containing nucleotide triphosphate hydrolases"/>
    <property type="match status" value="1"/>
</dbReference>
<dbReference type="Gene3D" id="1.25.40.10">
    <property type="entry name" value="Tetratricopeptide repeat domain"/>
    <property type="match status" value="1"/>
</dbReference>
<sequence length="738" mass="83610">MLIFARFTTDSKATTFFLRRFFSLHRIESTFKLLPNRQLITQSRAKEAFLSELEVNIAGSIERFELKDEVKFDDSKGRFFFGGSSANIGASVIFSKAVIRRDRSVNKEELSENPGELIFSNGVMRAEEKRRVLNRLVAHSKSKYPSKDTCPTIFKKANKGVSPKEFQSPVVRRVVMKCWNFGKIMDRINCLNRELENNFMKRLEQTRFESLNQNRRRMKSLFQSFDGLQCDGTLLTIFLKSIDSKNYLFPYLMLAADKNCALALLVLAKIHESSGDLLTAAMYYSYAAQKAFERRRDHPEQMVFVDEIRLNDEKALDLFEGESGGVYNWLLDQATKGVQSAQNHLASVIYHGKTGVKKNLSKAFKFFQQAAKSETTDPDATYNLGLMKMKGQGSGRDIEGAVEDFQKVVESSAHAPSLNALGHYHLQEEKNAEKAKEYFEKAAELGDPDAMHNLAIINKQNLIPNQPRDDVYCFGQFYRAAQRGHIESAYQLVLFYSDGIPGSLPVVHKDAVVWAKFVLSGTSVELRQTLQNGLKFAKKQPALSFCFYGLSAIASSDLGAFNAAFLISEKFNKEADLDLRFLKLAVENTTYLPYRQAQTLLGERLGPEEGERHLVAAAKGMCPRAMFSLASGTRELSNSSLSELGLLKFKDDYRRVLLKRCARKMEIICAGFPKTSSKSSSSCLRTLGFKVADYVETTEFLSDVWVDYLEGRCPIRRVIEEYKKHGFQANQDIYCERS</sequence>
<dbReference type="InterPro" id="IPR042756">
    <property type="entry name" value="Sel-1L3"/>
</dbReference>
<protein>
    <submittedName>
        <fullName evidence="1">Oidioi.mRNA.OKI2018_I69.PAR.g10099.t2.cds</fullName>
    </submittedName>
</protein>